<dbReference type="InterPro" id="IPR020846">
    <property type="entry name" value="MFS_dom"/>
</dbReference>
<dbReference type="NCBIfam" id="TIGR00711">
    <property type="entry name" value="efflux_EmrB"/>
    <property type="match status" value="1"/>
</dbReference>
<feature type="transmembrane region" description="Helical" evidence="8">
    <location>
        <begin position="105"/>
        <end position="128"/>
    </location>
</feature>
<feature type="transmembrane region" description="Helical" evidence="8">
    <location>
        <begin position="73"/>
        <end position="93"/>
    </location>
</feature>
<dbReference type="Pfam" id="PF07690">
    <property type="entry name" value="MFS_1"/>
    <property type="match status" value="1"/>
</dbReference>
<keyword evidence="4 8" id="KW-0812">Transmembrane</keyword>
<name>A0ABW2CY73_9ACTN</name>
<accession>A0ABW2CY73</accession>
<feature type="compositionally biased region" description="Basic residues" evidence="7">
    <location>
        <begin position="1"/>
        <end position="11"/>
    </location>
</feature>
<dbReference type="Proteomes" id="UP001596380">
    <property type="component" value="Unassembled WGS sequence"/>
</dbReference>
<evidence type="ECO:0000256" key="2">
    <source>
        <dbReference type="ARBA" id="ARBA00022448"/>
    </source>
</evidence>
<dbReference type="PANTHER" id="PTHR42718">
    <property type="entry name" value="MAJOR FACILITATOR SUPERFAMILY MULTIDRUG TRANSPORTER MFSC"/>
    <property type="match status" value="1"/>
</dbReference>
<feature type="transmembrane region" description="Helical" evidence="8">
    <location>
        <begin position="357"/>
        <end position="382"/>
    </location>
</feature>
<keyword evidence="5 8" id="KW-1133">Transmembrane helix</keyword>
<keyword evidence="2" id="KW-0813">Transport</keyword>
<reference evidence="11" key="1">
    <citation type="journal article" date="2019" name="Int. J. Syst. Evol. Microbiol.">
        <title>The Global Catalogue of Microorganisms (GCM) 10K type strain sequencing project: providing services to taxonomists for standard genome sequencing and annotation.</title>
        <authorList>
            <consortium name="The Broad Institute Genomics Platform"/>
            <consortium name="The Broad Institute Genome Sequencing Center for Infectious Disease"/>
            <person name="Wu L."/>
            <person name="Ma J."/>
        </authorList>
    </citation>
    <scope>NUCLEOTIDE SEQUENCE [LARGE SCALE GENOMIC DNA]</scope>
    <source>
        <strain evidence="11">JCM 3369</strain>
    </source>
</reference>
<dbReference type="RefSeq" id="WP_378064025.1">
    <property type="nucleotide sequence ID" value="NZ_JBHSXS010000045.1"/>
</dbReference>
<organism evidence="10 11">
    <name type="scientific">Actinomadura yumaensis</name>
    <dbReference type="NCBI Taxonomy" id="111807"/>
    <lineage>
        <taxon>Bacteria</taxon>
        <taxon>Bacillati</taxon>
        <taxon>Actinomycetota</taxon>
        <taxon>Actinomycetes</taxon>
        <taxon>Streptosporangiales</taxon>
        <taxon>Thermomonosporaceae</taxon>
        <taxon>Actinomadura</taxon>
    </lineage>
</organism>
<dbReference type="Gene3D" id="1.20.1250.20">
    <property type="entry name" value="MFS general substrate transporter like domains"/>
    <property type="match status" value="1"/>
</dbReference>
<evidence type="ECO:0000256" key="5">
    <source>
        <dbReference type="ARBA" id="ARBA00022989"/>
    </source>
</evidence>
<evidence type="ECO:0000313" key="11">
    <source>
        <dbReference type="Proteomes" id="UP001596380"/>
    </source>
</evidence>
<evidence type="ECO:0000256" key="7">
    <source>
        <dbReference type="SAM" id="MobiDB-lite"/>
    </source>
</evidence>
<dbReference type="SUPFAM" id="SSF103473">
    <property type="entry name" value="MFS general substrate transporter"/>
    <property type="match status" value="1"/>
</dbReference>
<feature type="transmembrane region" description="Helical" evidence="8">
    <location>
        <begin position="134"/>
        <end position="155"/>
    </location>
</feature>
<dbReference type="InterPro" id="IPR011701">
    <property type="entry name" value="MFS"/>
</dbReference>
<evidence type="ECO:0000313" key="10">
    <source>
        <dbReference type="EMBL" id="MFC6885985.1"/>
    </source>
</evidence>
<evidence type="ECO:0000256" key="3">
    <source>
        <dbReference type="ARBA" id="ARBA00022475"/>
    </source>
</evidence>
<feature type="transmembrane region" description="Helical" evidence="8">
    <location>
        <begin position="250"/>
        <end position="272"/>
    </location>
</feature>
<evidence type="ECO:0000256" key="1">
    <source>
        <dbReference type="ARBA" id="ARBA00004651"/>
    </source>
</evidence>
<feature type="transmembrane region" description="Helical" evidence="8">
    <location>
        <begin position="428"/>
        <end position="447"/>
    </location>
</feature>
<feature type="non-terminal residue" evidence="10">
    <location>
        <position position="1"/>
    </location>
</feature>
<evidence type="ECO:0000256" key="8">
    <source>
        <dbReference type="SAM" id="Phobius"/>
    </source>
</evidence>
<evidence type="ECO:0000259" key="9">
    <source>
        <dbReference type="PROSITE" id="PS50850"/>
    </source>
</evidence>
<gene>
    <name evidence="10" type="ORF">ACFQKB_39925</name>
</gene>
<feature type="transmembrane region" description="Helical" evidence="8">
    <location>
        <begin position="293"/>
        <end position="315"/>
    </location>
</feature>
<feature type="transmembrane region" description="Helical" evidence="8">
    <location>
        <begin position="37"/>
        <end position="61"/>
    </location>
</feature>
<evidence type="ECO:0000256" key="6">
    <source>
        <dbReference type="ARBA" id="ARBA00023136"/>
    </source>
</evidence>
<sequence length="493" mass="49427">TARRRPARGRARGPQVSGGPTGSAAADGPAAAPRGRFMVCVVYVTVVFMVGMDTTIVNLALPAIARDFGVAPAATGAVDVAYLVSVAVCIPLSGWLSDRFGAKRVFLTALTAFTCASVLCGVAGDLHVLVASRVLQGAAGGVLAPVGLTLLYLAYPPEDRIRLARAIVLPGALAPTLGPVAGGFLVEHLSWRWGFAINVPVGAAALVAGALALSAGTGHRGRRFDLCGFLLITPGAGLLMYALNAGATHGWWPAPLCLGALGAALIAAFVGVERRVAQPLVDLGVFRDAAFRTAGASMVFLVAGFMAAGYAFTLLFQQGLGASPSHAGLAVFPKAVGLMCASQVAGRLRDRFGPGRVVTGCMLGAAATIAGTDLIGAGTPLWAVGALHLVMGFCVGQSSIQLQVTAFATIGTAATAAASTLYNAQRQLASALGVSMAAGVLAAAQSGGGLVPYRAAMAAAAGCALVAAFFAFRLIAVARPAPAVPAAAAAERS</sequence>
<evidence type="ECO:0000256" key="4">
    <source>
        <dbReference type="ARBA" id="ARBA00022692"/>
    </source>
</evidence>
<comment type="subcellular location">
    <subcellularLocation>
        <location evidence="1">Cell membrane</location>
        <topology evidence="1">Multi-pass membrane protein</topology>
    </subcellularLocation>
</comment>
<keyword evidence="6 8" id="KW-0472">Membrane</keyword>
<feature type="transmembrane region" description="Helical" evidence="8">
    <location>
        <begin position="167"/>
        <end position="186"/>
    </location>
</feature>
<protein>
    <submittedName>
        <fullName evidence="10">DHA2 family efflux MFS transporter permease subunit</fullName>
    </submittedName>
</protein>
<keyword evidence="11" id="KW-1185">Reference proteome</keyword>
<feature type="transmembrane region" description="Helical" evidence="8">
    <location>
        <begin position="453"/>
        <end position="472"/>
    </location>
</feature>
<feature type="transmembrane region" description="Helical" evidence="8">
    <location>
        <begin position="402"/>
        <end position="421"/>
    </location>
</feature>
<feature type="domain" description="Major facilitator superfamily (MFS) profile" evidence="9">
    <location>
        <begin position="39"/>
        <end position="479"/>
    </location>
</feature>
<feature type="region of interest" description="Disordered" evidence="7">
    <location>
        <begin position="1"/>
        <end position="30"/>
    </location>
</feature>
<feature type="transmembrane region" description="Helical" evidence="8">
    <location>
        <begin position="192"/>
        <end position="214"/>
    </location>
</feature>
<proteinExistence type="predicted"/>
<feature type="transmembrane region" description="Helical" evidence="8">
    <location>
        <begin position="226"/>
        <end position="244"/>
    </location>
</feature>
<dbReference type="PANTHER" id="PTHR42718:SF46">
    <property type="entry name" value="BLR6921 PROTEIN"/>
    <property type="match status" value="1"/>
</dbReference>
<dbReference type="InterPro" id="IPR004638">
    <property type="entry name" value="EmrB-like"/>
</dbReference>
<dbReference type="PROSITE" id="PS50850">
    <property type="entry name" value="MFS"/>
    <property type="match status" value="1"/>
</dbReference>
<dbReference type="Gene3D" id="1.20.1720.10">
    <property type="entry name" value="Multidrug resistance protein D"/>
    <property type="match status" value="1"/>
</dbReference>
<dbReference type="EMBL" id="JBHSXS010000045">
    <property type="protein sequence ID" value="MFC6885985.1"/>
    <property type="molecule type" value="Genomic_DNA"/>
</dbReference>
<feature type="transmembrane region" description="Helical" evidence="8">
    <location>
        <begin position="327"/>
        <end position="345"/>
    </location>
</feature>
<keyword evidence="3" id="KW-1003">Cell membrane</keyword>
<dbReference type="InterPro" id="IPR036259">
    <property type="entry name" value="MFS_trans_sf"/>
</dbReference>
<comment type="caution">
    <text evidence="10">The sequence shown here is derived from an EMBL/GenBank/DDBJ whole genome shotgun (WGS) entry which is preliminary data.</text>
</comment>